<evidence type="ECO:0000256" key="1">
    <source>
        <dbReference type="SAM" id="Phobius"/>
    </source>
</evidence>
<feature type="non-terminal residue" evidence="2">
    <location>
        <position position="283"/>
    </location>
</feature>
<comment type="caution">
    <text evidence="2">The sequence shown here is derived from an EMBL/GenBank/DDBJ whole genome shotgun (WGS) entry which is preliminary data.</text>
</comment>
<dbReference type="AlphaFoldDB" id="A0A8S2YFA7"/>
<dbReference type="Proteomes" id="UP000681722">
    <property type="component" value="Unassembled WGS sequence"/>
</dbReference>
<name>A0A8S2YFA7_9BILA</name>
<protein>
    <submittedName>
        <fullName evidence="2">Uncharacterized protein</fullName>
    </submittedName>
</protein>
<keyword evidence="1" id="KW-0472">Membrane</keyword>
<feature type="transmembrane region" description="Helical" evidence="1">
    <location>
        <begin position="37"/>
        <end position="56"/>
    </location>
</feature>
<evidence type="ECO:0000313" key="3">
    <source>
        <dbReference type="Proteomes" id="UP000681722"/>
    </source>
</evidence>
<sequence length="283" mass="32978">SSSSFLLSGYGVANTYTSNDIVRRWIYIFENCFQKQIRIIGFSTGIILFLSLFLPNGDNKYLRAMRLMSGFFASLSNMKLHQRPEAFEIHLPSKWPWFYLRRQQLLLFLQDPTHLATKWRNRLLSSAAQLMMGRQLISIQHLQDIIDSDAYSKLDHGLVRTDINPKDRQNYRSCEKLTSNDLLNIVRSNPKTSGTFVYLHLLKLLIAAYIEKSTTIAERLHSAWVVVFVCRLWWSWLKNKIFANKSSLSPATKNKKKKNSIDKYFITKTAYLSVEINAHNLLY</sequence>
<organism evidence="2 3">
    <name type="scientific">Didymodactylos carnosus</name>
    <dbReference type="NCBI Taxonomy" id="1234261"/>
    <lineage>
        <taxon>Eukaryota</taxon>
        <taxon>Metazoa</taxon>
        <taxon>Spiralia</taxon>
        <taxon>Gnathifera</taxon>
        <taxon>Rotifera</taxon>
        <taxon>Eurotatoria</taxon>
        <taxon>Bdelloidea</taxon>
        <taxon>Philodinida</taxon>
        <taxon>Philodinidae</taxon>
        <taxon>Didymodactylos</taxon>
    </lineage>
</organism>
<dbReference type="OrthoDB" id="10064970at2759"/>
<accession>A0A8S2YFA7</accession>
<dbReference type="EMBL" id="CAJOBC010116005">
    <property type="protein sequence ID" value="CAF4551702.1"/>
    <property type="molecule type" value="Genomic_DNA"/>
</dbReference>
<gene>
    <name evidence="2" type="ORF">SRO942_LOCUS47009</name>
</gene>
<evidence type="ECO:0000313" key="2">
    <source>
        <dbReference type="EMBL" id="CAF4551702.1"/>
    </source>
</evidence>
<keyword evidence="1" id="KW-0812">Transmembrane</keyword>
<feature type="non-terminal residue" evidence="2">
    <location>
        <position position="1"/>
    </location>
</feature>
<reference evidence="2" key="1">
    <citation type="submission" date="2021-02" db="EMBL/GenBank/DDBJ databases">
        <authorList>
            <person name="Nowell W R."/>
        </authorList>
    </citation>
    <scope>NUCLEOTIDE SEQUENCE</scope>
</reference>
<proteinExistence type="predicted"/>
<keyword evidence="1" id="KW-1133">Transmembrane helix</keyword>